<dbReference type="InterPro" id="IPR005821">
    <property type="entry name" value="Ion_trans_dom"/>
</dbReference>
<feature type="repeat" description="ANK" evidence="12">
    <location>
        <begin position="200"/>
        <end position="232"/>
    </location>
</feature>
<dbReference type="Proteomes" id="UP001249851">
    <property type="component" value="Unassembled WGS sequence"/>
</dbReference>
<keyword evidence="13" id="KW-0175">Coiled coil</keyword>
<feature type="repeat" description="ANK" evidence="12">
    <location>
        <begin position="588"/>
        <end position="620"/>
    </location>
</feature>
<reference evidence="16" key="1">
    <citation type="journal article" date="2023" name="G3 (Bethesda)">
        <title>Whole genome assembly and annotation of the endangered Caribbean coral Acropora cervicornis.</title>
        <authorList>
            <person name="Selwyn J.D."/>
            <person name="Vollmer S.V."/>
        </authorList>
    </citation>
    <scope>NUCLEOTIDE SEQUENCE</scope>
    <source>
        <strain evidence="16">K2</strain>
    </source>
</reference>
<keyword evidence="9 14" id="KW-0472">Membrane</keyword>
<evidence type="ECO:0000256" key="9">
    <source>
        <dbReference type="ARBA" id="ARBA00023136"/>
    </source>
</evidence>
<organism evidence="16 17">
    <name type="scientific">Acropora cervicornis</name>
    <name type="common">Staghorn coral</name>
    <dbReference type="NCBI Taxonomy" id="6130"/>
    <lineage>
        <taxon>Eukaryota</taxon>
        <taxon>Metazoa</taxon>
        <taxon>Cnidaria</taxon>
        <taxon>Anthozoa</taxon>
        <taxon>Hexacorallia</taxon>
        <taxon>Scleractinia</taxon>
        <taxon>Astrocoeniina</taxon>
        <taxon>Acroporidae</taxon>
        <taxon>Acropora</taxon>
    </lineage>
</organism>
<feature type="repeat" description="ANK" evidence="12">
    <location>
        <begin position="233"/>
        <end position="265"/>
    </location>
</feature>
<dbReference type="Pfam" id="PF00520">
    <property type="entry name" value="Ion_trans"/>
    <property type="match status" value="1"/>
</dbReference>
<feature type="domain" description="Ion transport" evidence="15">
    <location>
        <begin position="759"/>
        <end position="1014"/>
    </location>
</feature>
<dbReference type="InterPro" id="IPR036770">
    <property type="entry name" value="Ankyrin_rpt-contain_sf"/>
</dbReference>
<evidence type="ECO:0000256" key="3">
    <source>
        <dbReference type="ARBA" id="ARBA00022606"/>
    </source>
</evidence>
<evidence type="ECO:0000256" key="11">
    <source>
        <dbReference type="ARBA" id="ARBA00023303"/>
    </source>
</evidence>
<keyword evidence="4 14" id="KW-0812">Transmembrane</keyword>
<dbReference type="Pfam" id="PF12796">
    <property type="entry name" value="Ank_2"/>
    <property type="match status" value="4"/>
</dbReference>
<keyword evidence="11" id="KW-0407">Ion channel</keyword>
<dbReference type="PROSITE" id="PS50088">
    <property type="entry name" value="ANK_REPEAT"/>
    <property type="match status" value="12"/>
</dbReference>
<feature type="transmembrane region" description="Helical" evidence="14">
    <location>
        <begin position="744"/>
        <end position="768"/>
    </location>
</feature>
<reference evidence="16" key="2">
    <citation type="journal article" date="2023" name="Science">
        <title>Genomic signatures of disease resistance in endangered staghorn corals.</title>
        <authorList>
            <person name="Vollmer S.V."/>
            <person name="Selwyn J.D."/>
            <person name="Despard B.A."/>
            <person name="Roesel C.L."/>
        </authorList>
    </citation>
    <scope>NUCLEOTIDE SEQUENCE</scope>
    <source>
        <strain evidence="16">K2</strain>
    </source>
</reference>
<evidence type="ECO:0000256" key="7">
    <source>
        <dbReference type="ARBA" id="ARBA00023043"/>
    </source>
</evidence>
<protein>
    <submittedName>
        <fullName evidence="16">Transient receptor potential cation channel subfamily A member 1</fullName>
    </submittedName>
</protein>
<dbReference type="PRINTS" id="PR01415">
    <property type="entry name" value="ANKYRIN"/>
</dbReference>
<evidence type="ECO:0000256" key="1">
    <source>
        <dbReference type="ARBA" id="ARBA00004141"/>
    </source>
</evidence>
<feature type="repeat" description="ANK" evidence="12">
    <location>
        <begin position="321"/>
        <end position="353"/>
    </location>
</feature>
<evidence type="ECO:0000256" key="8">
    <source>
        <dbReference type="ARBA" id="ARBA00023065"/>
    </source>
</evidence>
<dbReference type="GO" id="GO:0005216">
    <property type="term" value="F:monoatomic ion channel activity"/>
    <property type="evidence" value="ECO:0007669"/>
    <property type="project" value="InterPro"/>
</dbReference>
<feature type="transmembrane region" description="Helical" evidence="14">
    <location>
        <begin position="982"/>
        <end position="1005"/>
    </location>
</feature>
<feature type="repeat" description="ANK" evidence="12">
    <location>
        <begin position="522"/>
        <end position="554"/>
    </location>
</feature>
<dbReference type="InterPro" id="IPR052076">
    <property type="entry name" value="TRP_cation_channel"/>
</dbReference>
<keyword evidence="2" id="KW-0813">Transport</keyword>
<feature type="transmembrane region" description="Helical" evidence="14">
    <location>
        <begin position="877"/>
        <end position="899"/>
    </location>
</feature>
<gene>
    <name evidence="16" type="ORF">P5673_004246</name>
</gene>
<evidence type="ECO:0000256" key="4">
    <source>
        <dbReference type="ARBA" id="ARBA00022692"/>
    </source>
</evidence>
<feature type="repeat" description="ANK" evidence="12">
    <location>
        <begin position="166"/>
        <end position="189"/>
    </location>
</feature>
<dbReference type="InterPro" id="IPR002110">
    <property type="entry name" value="Ankyrin_rpt"/>
</dbReference>
<evidence type="ECO:0000259" key="15">
    <source>
        <dbReference type="Pfam" id="PF00520"/>
    </source>
</evidence>
<name>A0AAD9QZV8_ACRCE</name>
<feature type="repeat" description="ANK" evidence="12">
    <location>
        <begin position="354"/>
        <end position="386"/>
    </location>
</feature>
<dbReference type="SMART" id="SM00248">
    <property type="entry name" value="ANK"/>
    <property type="match status" value="17"/>
</dbReference>
<keyword evidence="10" id="KW-0325">Glycoprotein</keyword>
<keyword evidence="8" id="KW-0406">Ion transport</keyword>
<feature type="transmembrane region" description="Helical" evidence="14">
    <location>
        <begin position="839"/>
        <end position="857"/>
    </location>
</feature>
<comment type="caution">
    <text evidence="16">The sequence shown here is derived from an EMBL/GenBank/DDBJ whole genome shotgun (WGS) entry which is preliminary data.</text>
</comment>
<dbReference type="PANTHER" id="PTHR47143:SF1">
    <property type="entry name" value="ION_TRANS DOMAIN-CONTAINING PROTEIN"/>
    <property type="match status" value="1"/>
</dbReference>
<proteinExistence type="predicted"/>
<evidence type="ECO:0000256" key="13">
    <source>
        <dbReference type="SAM" id="Coils"/>
    </source>
</evidence>
<dbReference type="PANTHER" id="PTHR47143">
    <property type="entry name" value="TRANSIENT RECEPTOR POTENTIAL CATION CHANNEL PROTEIN PAINLESS"/>
    <property type="match status" value="1"/>
</dbReference>
<evidence type="ECO:0000256" key="2">
    <source>
        <dbReference type="ARBA" id="ARBA00022448"/>
    </source>
</evidence>
<evidence type="ECO:0000256" key="5">
    <source>
        <dbReference type="ARBA" id="ARBA00022737"/>
    </source>
</evidence>
<feature type="repeat" description="ANK" evidence="12">
    <location>
        <begin position="288"/>
        <end position="320"/>
    </location>
</feature>
<feature type="repeat" description="ANK" evidence="12">
    <location>
        <begin position="387"/>
        <end position="419"/>
    </location>
</feature>
<keyword evidence="16" id="KW-0675">Receptor</keyword>
<keyword evidence="7 12" id="KW-0040">ANK repeat</keyword>
<keyword evidence="6 14" id="KW-1133">Transmembrane helix</keyword>
<dbReference type="Gene3D" id="1.25.40.20">
    <property type="entry name" value="Ankyrin repeat-containing domain"/>
    <property type="match status" value="5"/>
</dbReference>
<dbReference type="Pfam" id="PF13637">
    <property type="entry name" value="Ank_4"/>
    <property type="match status" value="3"/>
</dbReference>
<feature type="repeat" description="ANK" evidence="12">
    <location>
        <begin position="99"/>
        <end position="131"/>
    </location>
</feature>
<feature type="repeat" description="ANK" evidence="12">
    <location>
        <begin position="555"/>
        <end position="587"/>
    </location>
</feature>
<evidence type="ECO:0000256" key="6">
    <source>
        <dbReference type="ARBA" id="ARBA00022989"/>
    </source>
</evidence>
<dbReference type="PROSITE" id="PS50297">
    <property type="entry name" value="ANK_REP_REGION"/>
    <property type="match status" value="11"/>
</dbReference>
<feature type="coiled-coil region" evidence="13">
    <location>
        <begin position="1081"/>
        <end position="1108"/>
    </location>
</feature>
<dbReference type="AlphaFoldDB" id="A0AAD9QZV8"/>
<feature type="transmembrane region" description="Helical" evidence="14">
    <location>
        <begin position="911"/>
        <end position="930"/>
    </location>
</feature>
<keyword evidence="17" id="KW-1185">Reference proteome</keyword>
<keyword evidence="5" id="KW-0677">Repeat</keyword>
<evidence type="ECO:0000256" key="12">
    <source>
        <dbReference type="PROSITE-ProRule" id="PRU00023"/>
    </source>
</evidence>
<evidence type="ECO:0000313" key="17">
    <source>
        <dbReference type="Proteomes" id="UP001249851"/>
    </source>
</evidence>
<evidence type="ECO:0000256" key="10">
    <source>
        <dbReference type="ARBA" id="ARBA00023180"/>
    </source>
</evidence>
<sequence length="1136" mass="128225">MANDIESNGTNSMANVGEYRSLMTKFRSSPITQVKTNSPQVGIGSRPQLRDDSFRYGMKMGPLQDANIPYHRAAMRGNTDDVRRFLAEKTYAVDALDEHGFTALHYAAQNNHVFIVNMLLDFGANLNVTGVDGSTPLHLTARFNSMDTLVALLEAGAKTSSINSVTGSTALHEAAAFGNRDIVEYLLKNKKADANCPDYKAMTPLMHACGSGHEMICQYLLQYGARVDSCSAEGMTALHFASTNGDSQVTQQVIETAIRLYFKREPSDVTKPEANPKFRDFINKEDLDGSSALHLAVQTGSKEVSQVLIQYGADVNSKNKNHQTPVYLSAVGGHEDVLRMLIYQGGDINARESQQKTPLHSAAALGNAKCIEILHENGAQIDAIDQNGQTPFHLAVIAGQTDCAKLFMSFGARDSAQDNHLRCCIHLAVEYGREETLSMLLEETGSSLVNVPDHKQRTSLHYASFVDNPKLLERLLETKANGCVRDTKHKTPLHLAAERGTTRQVKVLTQAAPSCVWLRDDERRTPLHHAVASMKRKSCNILLEMGADINSPDKNGRTPLLWAAKAGNLSVLELLLERGVWIDHVDIDGNAAIHVAAHVGNIEIVRMLLDYGASIVVENKRGLTCLEIAMDAQNCEVVMVIIKHNRWREALAVSTANDKPSPMERLIEHFPDAAQVAMDRCIQKSVSEQSIKYDFTLLDPGPDDQSSRDAERFLGLSTMVEHKQQVLLTHPLSRKLQRIKWRRFGAWIYAGNVLLYLFFIIFLTIFVLTERDKVEFPDPKKRDADPEKFELDPDFFVEKNVFNDGVPIIVVAFVVLHLSKEVYQIYTQRYRYFTEWSNYLEWCLYITAFLFVLPYITDDTGIRASYEVYWQMGTFSIFIAYINLILIVEPLMFIGIYVTMFIEVMKTLLKVLILLLMFTVAFSMAFFILLKEQLAFSTIWVTFMKIIAMTTGELEFTATVTDKLNKTASGGIPLVPFLESTYLFYFLFILMMPIALVNLLIGLAVGDIETIQKTAFLRNKGRQINFIADIERKFPKFFTRRMHLPTEIVRARRRNQKTFWKKTTRKEEFQDEDLLGDTDEIDEMTLRIDNLTREVEKAKLRQKIMMNSVDQQRDILLAVAEHVGVEINLPSRAKID</sequence>
<comment type="subcellular location">
    <subcellularLocation>
        <location evidence="1">Membrane</location>
        <topology evidence="1">Multi-pass membrane protein</topology>
    </subcellularLocation>
</comment>
<evidence type="ECO:0000313" key="16">
    <source>
        <dbReference type="EMBL" id="KAK2570568.1"/>
    </source>
</evidence>
<dbReference type="EMBL" id="JARQWQ010000007">
    <property type="protein sequence ID" value="KAK2570568.1"/>
    <property type="molecule type" value="Genomic_DNA"/>
</dbReference>
<feature type="repeat" description="ANK" evidence="12">
    <location>
        <begin position="132"/>
        <end position="164"/>
    </location>
</feature>
<accession>A0AAD9QZV8</accession>
<dbReference type="SUPFAM" id="SSF48403">
    <property type="entry name" value="Ankyrin repeat"/>
    <property type="match status" value="2"/>
</dbReference>
<keyword evidence="3" id="KW-0716">Sensory transduction</keyword>
<evidence type="ECO:0000256" key="14">
    <source>
        <dbReference type="SAM" id="Phobius"/>
    </source>
</evidence>
<dbReference type="GO" id="GO:1902495">
    <property type="term" value="C:transmembrane transporter complex"/>
    <property type="evidence" value="ECO:0007669"/>
    <property type="project" value="TreeGrafter"/>
</dbReference>